<feature type="transmembrane region" description="Helical" evidence="7">
    <location>
        <begin position="83"/>
        <end position="105"/>
    </location>
</feature>
<dbReference type="Gene3D" id="1.20.1080.10">
    <property type="entry name" value="Glycerol uptake facilitator protein"/>
    <property type="match status" value="1"/>
</dbReference>
<accession>A0ABN1FTN8</accession>
<evidence type="ECO:0000256" key="2">
    <source>
        <dbReference type="ARBA" id="ARBA00022448"/>
    </source>
</evidence>
<dbReference type="PROSITE" id="PS00221">
    <property type="entry name" value="MIP"/>
    <property type="match status" value="1"/>
</dbReference>
<keyword evidence="2 6" id="KW-0813">Transport</keyword>
<keyword evidence="5 7" id="KW-0472">Membrane</keyword>
<evidence type="ECO:0000313" key="9">
    <source>
        <dbReference type="Proteomes" id="UP001501588"/>
    </source>
</evidence>
<comment type="subcellular location">
    <subcellularLocation>
        <location evidence="1">Membrane</location>
        <topology evidence="1">Multi-pass membrane protein</topology>
    </subcellularLocation>
</comment>
<feature type="transmembrane region" description="Helical" evidence="7">
    <location>
        <begin position="38"/>
        <end position="63"/>
    </location>
</feature>
<organism evidence="8 9">
    <name type="scientific">Craurococcus roseus</name>
    <dbReference type="NCBI Taxonomy" id="77585"/>
    <lineage>
        <taxon>Bacteria</taxon>
        <taxon>Pseudomonadati</taxon>
        <taxon>Pseudomonadota</taxon>
        <taxon>Alphaproteobacteria</taxon>
        <taxon>Acetobacterales</taxon>
        <taxon>Acetobacteraceae</taxon>
        <taxon>Craurococcus</taxon>
    </lineage>
</organism>
<gene>
    <name evidence="8" type="ORF">GCM10009416_39820</name>
</gene>
<reference evidence="8 9" key="1">
    <citation type="journal article" date="2019" name="Int. J. Syst. Evol. Microbiol.">
        <title>The Global Catalogue of Microorganisms (GCM) 10K type strain sequencing project: providing services to taxonomists for standard genome sequencing and annotation.</title>
        <authorList>
            <consortium name="The Broad Institute Genomics Platform"/>
            <consortium name="The Broad Institute Genome Sequencing Center for Infectious Disease"/>
            <person name="Wu L."/>
            <person name="Ma J."/>
        </authorList>
    </citation>
    <scope>NUCLEOTIDE SEQUENCE [LARGE SCALE GENOMIC DNA]</scope>
    <source>
        <strain evidence="8 9">JCM 9933</strain>
    </source>
</reference>
<sequence>MPQRLVAEGIGTGLLLAAVVGSGIMAERLAGGNAGVALLANTLATAGSLVALILTFGPVSGAHLNPAVTVALAWRGALPWRSAPGYVAAQLAGAVLGVWLAHAMFELPILQASARVRTGAGQWAGEFTATFALLSVVWGCARHHPQATPYAVACVIAGAYWFTSSTSFANPAVTAARALSDTFAGIRPADAPAFVAAQALGAAAATALFAWFAAAEERPAAAAASPSLAPPEARRAGV</sequence>
<dbReference type="InterPro" id="IPR023271">
    <property type="entry name" value="Aquaporin-like"/>
</dbReference>
<evidence type="ECO:0000256" key="4">
    <source>
        <dbReference type="ARBA" id="ARBA00022989"/>
    </source>
</evidence>
<keyword evidence="3 6" id="KW-0812">Transmembrane</keyword>
<evidence type="ECO:0000256" key="6">
    <source>
        <dbReference type="RuleBase" id="RU000477"/>
    </source>
</evidence>
<dbReference type="InterPro" id="IPR000425">
    <property type="entry name" value="MIP"/>
</dbReference>
<evidence type="ECO:0000256" key="3">
    <source>
        <dbReference type="ARBA" id="ARBA00022692"/>
    </source>
</evidence>
<dbReference type="PRINTS" id="PR00783">
    <property type="entry name" value="MINTRINSICP"/>
</dbReference>
<dbReference type="RefSeq" id="WP_343897154.1">
    <property type="nucleotide sequence ID" value="NZ_BAAAFZ010000064.1"/>
</dbReference>
<dbReference type="Proteomes" id="UP001501588">
    <property type="component" value="Unassembled WGS sequence"/>
</dbReference>
<dbReference type="InterPro" id="IPR034294">
    <property type="entry name" value="Aquaporin_transptr"/>
</dbReference>
<dbReference type="EMBL" id="BAAAFZ010000064">
    <property type="protein sequence ID" value="GAA0597613.1"/>
    <property type="molecule type" value="Genomic_DNA"/>
</dbReference>
<keyword evidence="4 7" id="KW-1133">Transmembrane helix</keyword>
<name>A0ABN1FTN8_9PROT</name>
<comment type="similarity">
    <text evidence="6">Belongs to the MIP/aquaporin (TC 1.A.8) family.</text>
</comment>
<dbReference type="PANTHER" id="PTHR45724">
    <property type="entry name" value="AQUAPORIN NIP2-1"/>
    <property type="match status" value="1"/>
</dbReference>
<evidence type="ECO:0000256" key="5">
    <source>
        <dbReference type="ARBA" id="ARBA00023136"/>
    </source>
</evidence>
<dbReference type="SUPFAM" id="SSF81338">
    <property type="entry name" value="Aquaporin-like"/>
    <property type="match status" value="1"/>
</dbReference>
<evidence type="ECO:0000256" key="7">
    <source>
        <dbReference type="SAM" id="Phobius"/>
    </source>
</evidence>
<evidence type="ECO:0000313" key="8">
    <source>
        <dbReference type="EMBL" id="GAA0597613.1"/>
    </source>
</evidence>
<keyword evidence="9" id="KW-1185">Reference proteome</keyword>
<feature type="transmembrane region" description="Helical" evidence="7">
    <location>
        <begin position="6"/>
        <end position="26"/>
    </location>
</feature>
<proteinExistence type="inferred from homology"/>
<dbReference type="Pfam" id="PF00230">
    <property type="entry name" value="MIP"/>
    <property type="match status" value="1"/>
</dbReference>
<dbReference type="InterPro" id="IPR022357">
    <property type="entry name" value="MIP_CS"/>
</dbReference>
<dbReference type="PANTHER" id="PTHR45724:SF19">
    <property type="entry name" value="AQUAPORIN NIP6-1"/>
    <property type="match status" value="1"/>
</dbReference>
<comment type="caution">
    <text evidence="8">The sequence shown here is derived from an EMBL/GenBank/DDBJ whole genome shotgun (WGS) entry which is preliminary data.</text>
</comment>
<protein>
    <submittedName>
        <fullName evidence="8">MIP/aquaporin family protein</fullName>
    </submittedName>
</protein>
<evidence type="ECO:0000256" key="1">
    <source>
        <dbReference type="ARBA" id="ARBA00004141"/>
    </source>
</evidence>